<dbReference type="Proteomes" id="UP000823775">
    <property type="component" value="Unassembled WGS sequence"/>
</dbReference>
<evidence type="ECO:0000313" key="1">
    <source>
        <dbReference type="EMBL" id="MCD7469835.1"/>
    </source>
</evidence>
<gene>
    <name evidence="1" type="ORF">HAX54_009142</name>
</gene>
<protein>
    <recommendedName>
        <fullName evidence="3">39S ribosomal protein L9, mitochondrial</fullName>
    </recommendedName>
</protein>
<evidence type="ECO:0000313" key="2">
    <source>
        <dbReference type="Proteomes" id="UP000823775"/>
    </source>
</evidence>
<dbReference type="EMBL" id="JACEIK010001493">
    <property type="protein sequence ID" value="MCD7469835.1"/>
    <property type="molecule type" value="Genomic_DNA"/>
</dbReference>
<organism evidence="1 2">
    <name type="scientific">Datura stramonium</name>
    <name type="common">Jimsonweed</name>
    <name type="synonym">Common thornapple</name>
    <dbReference type="NCBI Taxonomy" id="4076"/>
    <lineage>
        <taxon>Eukaryota</taxon>
        <taxon>Viridiplantae</taxon>
        <taxon>Streptophyta</taxon>
        <taxon>Embryophyta</taxon>
        <taxon>Tracheophyta</taxon>
        <taxon>Spermatophyta</taxon>
        <taxon>Magnoliopsida</taxon>
        <taxon>eudicotyledons</taxon>
        <taxon>Gunneridae</taxon>
        <taxon>Pentapetalae</taxon>
        <taxon>asterids</taxon>
        <taxon>lamiids</taxon>
        <taxon>Solanales</taxon>
        <taxon>Solanaceae</taxon>
        <taxon>Solanoideae</taxon>
        <taxon>Datureae</taxon>
        <taxon>Datura</taxon>
    </lineage>
</organism>
<reference evidence="1 2" key="1">
    <citation type="journal article" date="2021" name="BMC Genomics">
        <title>Datura genome reveals duplications of psychoactive alkaloid biosynthetic genes and high mutation rate following tissue culture.</title>
        <authorList>
            <person name="Rajewski A."/>
            <person name="Carter-House D."/>
            <person name="Stajich J."/>
            <person name="Litt A."/>
        </authorList>
    </citation>
    <scope>NUCLEOTIDE SEQUENCE [LARGE SCALE GENOMIC DNA]</scope>
    <source>
        <strain evidence="1">AR-01</strain>
    </source>
</reference>
<evidence type="ECO:0008006" key="3">
    <source>
        <dbReference type="Google" id="ProtNLM"/>
    </source>
</evidence>
<name>A0ABS8TED6_DATST</name>
<comment type="caution">
    <text evidence="1">The sequence shown here is derived from an EMBL/GenBank/DDBJ whole genome shotgun (WGS) entry which is preliminary data.</text>
</comment>
<accession>A0ABS8TED6</accession>
<proteinExistence type="predicted"/>
<sequence length="177" mass="20542">MRDQDRQSYTSLPFPVLVMNLCHNAGVPKIEKTNDNIWETRVIDITNIQDEINSKLNKRKWEPMVPHASETAKARMVQVENITTRNNTRLTSLIEHMPNVIKRAINKAVAPFHVKIQLHPDLSIFDAPLPKDEVFEDEKVETNEEELEEEQVTKEIDEERQVEVSIQRSMDDVTAGW</sequence>
<keyword evidence="2" id="KW-1185">Reference proteome</keyword>